<protein>
    <submittedName>
        <fullName evidence="2">Uncharacterized protein</fullName>
    </submittedName>
</protein>
<evidence type="ECO:0000313" key="3">
    <source>
        <dbReference type="Proteomes" id="UP001151760"/>
    </source>
</evidence>
<reference evidence="2" key="2">
    <citation type="submission" date="2022-01" db="EMBL/GenBank/DDBJ databases">
        <authorList>
            <person name="Yamashiro T."/>
            <person name="Shiraishi A."/>
            <person name="Satake H."/>
            <person name="Nakayama K."/>
        </authorList>
    </citation>
    <scope>NUCLEOTIDE SEQUENCE</scope>
</reference>
<feature type="region of interest" description="Disordered" evidence="1">
    <location>
        <begin position="228"/>
        <end position="247"/>
    </location>
</feature>
<name>A0ABQ5HXQ0_9ASTR</name>
<comment type="caution">
    <text evidence="2">The sequence shown here is derived from an EMBL/GenBank/DDBJ whole genome shotgun (WGS) entry which is preliminary data.</text>
</comment>
<gene>
    <name evidence="2" type="ORF">Tco_1081434</name>
</gene>
<keyword evidence="3" id="KW-1185">Reference proteome</keyword>
<dbReference type="Proteomes" id="UP001151760">
    <property type="component" value="Unassembled WGS sequence"/>
</dbReference>
<accession>A0ABQ5HXQ0</accession>
<feature type="compositionally biased region" description="Polar residues" evidence="1">
    <location>
        <begin position="228"/>
        <end position="241"/>
    </location>
</feature>
<organism evidence="2 3">
    <name type="scientific">Tanacetum coccineum</name>
    <dbReference type="NCBI Taxonomy" id="301880"/>
    <lineage>
        <taxon>Eukaryota</taxon>
        <taxon>Viridiplantae</taxon>
        <taxon>Streptophyta</taxon>
        <taxon>Embryophyta</taxon>
        <taxon>Tracheophyta</taxon>
        <taxon>Spermatophyta</taxon>
        <taxon>Magnoliopsida</taxon>
        <taxon>eudicotyledons</taxon>
        <taxon>Gunneridae</taxon>
        <taxon>Pentapetalae</taxon>
        <taxon>asterids</taxon>
        <taxon>campanulids</taxon>
        <taxon>Asterales</taxon>
        <taxon>Asteraceae</taxon>
        <taxon>Asteroideae</taxon>
        <taxon>Anthemideae</taxon>
        <taxon>Anthemidinae</taxon>
        <taxon>Tanacetum</taxon>
    </lineage>
</organism>
<proteinExistence type="predicted"/>
<reference evidence="2" key="1">
    <citation type="journal article" date="2022" name="Int. J. Mol. Sci.">
        <title>Draft Genome of Tanacetum Coccineum: Genomic Comparison of Closely Related Tanacetum-Family Plants.</title>
        <authorList>
            <person name="Yamashiro T."/>
            <person name="Shiraishi A."/>
            <person name="Nakayama K."/>
            <person name="Satake H."/>
        </authorList>
    </citation>
    <scope>NUCLEOTIDE SEQUENCE</scope>
</reference>
<sequence>MKCLGKSKLVQVLVRKSTSLVGAVRRPGMSIHTNTLDIKTENKGRYSYGSRSYEAPLPEGNTSRSAEDSMQLKELMDIIPKLVTKIETLETELQQTKTTYGKAVLTLVKRGEEPEDQGRIIQDIDDDPLVSLVRESMKMKEKSTDFVTPTKALGEAQEEDINPTILEAAKTLSKVASQGVSKVKSTDKGKRYMRRARLVAKNINTGLDVKEEINTGREEINIGIGEVSTGSTKVDSGTASKRGQREGKALMVEEDIQATHKTKEQIR</sequence>
<evidence type="ECO:0000256" key="1">
    <source>
        <dbReference type="SAM" id="MobiDB-lite"/>
    </source>
</evidence>
<feature type="region of interest" description="Disordered" evidence="1">
    <location>
        <begin position="47"/>
        <end position="66"/>
    </location>
</feature>
<dbReference type="EMBL" id="BQNB010020124">
    <property type="protein sequence ID" value="GJT92589.1"/>
    <property type="molecule type" value="Genomic_DNA"/>
</dbReference>
<evidence type="ECO:0000313" key="2">
    <source>
        <dbReference type="EMBL" id="GJT92589.1"/>
    </source>
</evidence>